<dbReference type="RefSeq" id="WP_407929653.1">
    <property type="nucleotide sequence ID" value="NZ_CP046640.1"/>
</dbReference>
<sequence length="63" mass="7557">MPQVTSSYFKSLSLCFTCRNRHCPKCQGIEREQWVLKQQANSLEVNSLLFLKKKSQLLYFFFY</sequence>
<dbReference type="InterPro" id="IPR026889">
    <property type="entry name" value="Zn_Tnp"/>
</dbReference>
<keyword evidence="3" id="KW-1185">Reference proteome</keyword>
<name>A0A8A7KDL3_9FIRM</name>
<dbReference type="Proteomes" id="UP000665020">
    <property type="component" value="Chromosome"/>
</dbReference>
<organism evidence="2 3">
    <name type="scientific">Iocasia fonsfrigidae</name>
    <dbReference type="NCBI Taxonomy" id="2682810"/>
    <lineage>
        <taxon>Bacteria</taxon>
        <taxon>Bacillati</taxon>
        <taxon>Bacillota</taxon>
        <taxon>Clostridia</taxon>
        <taxon>Halanaerobiales</taxon>
        <taxon>Halanaerobiaceae</taxon>
        <taxon>Iocasia</taxon>
    </lineage>
</organism>
<feature type="domain" description="Transposase zinc-binding" evidence="1">
    <location>
        <begin position="14"/>
        <end position="46"/>
    </location>
</feature>
<evidence type="ECO:0000313" key="3">
    <source>
        <dbReference type="Proteomes" id="UP000665020"/>
    </source>
</evidence>
<evidence type="ECO:0000313" key="2">
    <source>
        <dbReference type="EMBL" id="QTL99943.1"/>
    </source>
</evidence>
<accession>A0A8A7KDL3</accession>
<dbReference type="Pfam" id="PF14319">
    <property type="entry name" value="Zn_Tnp_IS91"/>
    <property type="match status" value="1"/>
</dbReference>
<dbReference type="AlphaFoldDB" id="A0A8A7KDL3"/>
<gene>
    <name evidence="2" type="ORF">GM661_07340</name>
</gene>
<protein>
    <recommendedName>
        <fullName evidence="1">Transposase zinc-binding domain-containing protein</fullName>
    </recommendedName>
</protein>
<reference evidence="2" key="1">
    <citation type="submission" date="2019-12" db="EMBL/GenBank/DDBJ databases">
        <authorList>
            <person name="zhang j."/>
            <person name="sun C.M."/>
        </authorList>
    </citation>
    <scope>NUCLEOTIDE SEQUENCE</scope>
    <source>
        <strain evidence="2">NS-1</strain>
    </source>
</reference>
<dbReference type="KEGG" id="ifn:GM661_07340"/>
<dbReference type="EMBL" id="CP046640">
    <property type="protein sequence ID" value="QTL99943.1"/>
    <property type="molecule type" value="Genomic_DNA"/>
</dbReference>
<evidence type="ECO:0000259" key="1">
    <source>
        <dbReference type="Pfam" id="PF14319"/>
    </source>
</evidence>
<proteinExistence type="predicted"/>